<evidence type="ECO:0000313" key="3">
    <source>
        <dbReference type="Proteomes" id="UP001291623"/>
    </source>
</evidence>
<protein>
    <submittedName>
        <fullName evidence="2">Uncharacterized protein</fullName>
    </submittedName>
</protein>
<organism evidence="2 3">
    <name type="scientific">Anisodus tanguticus</name>
    <dbReference type="NCBI Taxonomy" id="243964"/>
    <lineage>
        <taxon>Eukaryota</taxon>
        <taxon>Viridiplantae</taxon>
        <taxon>Streptophyta</taxon>
        <taxon>Embryophyta</taxon>
        <taxon>Tracheophyta</taxon>
        <taxon>Spermatophyta</taxon>
        <taxon>Magnoliopsida</taxon>
        <taxon>eudicotyledons</taxon>
        <taxon>Gunneridae</taxon>
        <taxon>Pentapetalae</taxon>
        <taxon>asterids</taxon>
        <taxon>lamiids</taxon>
        <taxon>Solanales</taxon>
        <taxon>Solanaceae</taxon>
        <taxon>Solanoideae</taxon>
        <taxon>Hyoscyameae</taxon>
        <taxon>Anisodus</taxon>
    </lineage>
</organism>
<sequence length="116" mass="13314">MDLISRKYDDFRDRNTPHTHLEIVSDQRNPNAKVLSPEVQPLVISAFSLDTKLTPVSLHLTEWSTKETEDISSRVLDNRSNGHSEDDKHHMGVVTLDDYPSSRIARKNHIGVIDRR</sequence>
<feature type="region of interest" description="Disordered" evidence="1">
    <location>
        <begin position="67"/>
        <end position="92"/>
    </location>
</feature>
<gene>
    <name evidence="2" type="ORF">RND71_016206</name>
</gene>
<name>A0AAE1S8V3_9SOLA</name>
<keyword evidence="3" id="KW-1185">Reference proteome</keyword>
<reference evidence="2" key="1">
    <citation type="submission" date="2023-12" db="EMBL/GenBank/DDBJ databases">
        <title>Genome assembly of Anisodus tanguticus.</title>
        <authorList>
            <person name="Wang Y.-J."/>
        </authorList>
    </citation>
    <scope>NUCLEOTIDE SEQUENCE</scope>
    <source>
        <strain evidence="2">KB-2021</strain>
        <tissue evidence="2">Leaf</tissue>
    </source>
</reference>
<dbReference type="AlphaFoldDB" id="A0AAE1S8V3"/>
<comment type="caution">
    <text evidence="2">The sequence shown here is derived from an EMBL/GenBank/DDBJ whole genome shotgun (WGS) entry which is preliminary data.</text>
</comment>
<evidence type="ECO:0000313" key="2">
    <source>
        <dbReference type="EMBL" id="KAK4364848.1"/>
    </source>
</evidence>
<feature type="compositionally biased region" description="Basic and acidic residues" evidence="1">
    <location>
        <begin position="67"/>
        <end position="90"/>
    </location>
</feature>
<evidence type="ECO:0000256" key="1">
    <source>
        <dbReference type="SAM" id="MobiDB-lite"/>
    </source>
</evidence>
<proteinExistence type="predicted"/>
<dbReference type="EMBL" id="JAVYJV010000008">
    <property type="protein sequence ID" value="KAK4364848.1"/>
    <property type="molecule type" value="Genomic_DNA"/>
</dbReference>
<dbReference type="Proteomes" id="UP001291623">
    <property type="component" value="Unassembled WGS sequence"/>
</dbReference>
<accession>A0AAE1S8V3</accession>